<dbReference type="Gene3D" id="3.40.50.1220">
    <property type="entry name" value="TPP-binding domain"/>
    <property type="match status" value="1"/>
</dbReference>
<evidence type="ECO:0000313" key="10">
    <source>
        <dbReference type="Proteomes" id="UP001158576"/>
    </source>
</evidence>
<feature type="binding site" evidence="6">
    <location>
        <position position="310"/>
    </location>
    <ligand>
        <name>Zn(2+)</name>
        <dbReference type="ChEBI" id="CHEBI:29105"/>
    </ligand>
</feature>
<evidence type="ECO:0000256" key="5">
    <source>
        <dbReference type="ARBA" id="ARBA00023027"/>
    </source>
</evidence>
<feature type="binding site" evidence="6">
    <location>
        <position position="274"/>
    </location>
    <ligand>
        <name>Zn(2+)</name>
        <dbReference type="ChEBI" id="CHEBI:29105"/>
    </ligand>
</feature>
<organism evidence="9 10">
    <name type="scientific">Oikopleura dioica</name>
    <name type="common">Tunicate</name>
    <dbReference type="NCBI Taxonomy" id="34765"/>
    <lineage>
        <taxon>Eukaryota</taxon>
        <taxon>Metazoa</taxon>
        <taxon>Chordata</taxon>
        <taxon>Tunicata</taxon>
        <taxon>Appendicularia</taxon>
        <taxon>Copelata</taxon>
        <taxon>Oikopleuridae</taxon>
        <taxon>Oikopleura</taxon>
    </lineage>
</organism>
<feature type="region of interest" description="Disordered" evidence="7">
    <location>
        <begin position="409"/>
        <end position="473"/>
    </location>
</feature>
<evidence type="ECO:0000313" key="9">
    <source>
        <dbReference type="EMBL" id="CAG5104905.1"/>
    </source>
</evidence>
<comment type="cofactor">
    <cofactor evidence="1">
        <name>Zn(2+)</name>
        <dbReference type="ChEBI" id="CHEBI:29105"/>
    </cofactor>
</comment>
<dbReference type="SUPFAM" id="SSF52467">
    <property type="entry name" value="DHS-like NAD/FAD-binding domain"/>
    <property type="match status" value="1"/>
</dbReference>
<feature type="binding site" evidence="6">
    <location>
        <position position="253"/>
    </location>
    <ligand>
        <name>Zn(2+)</name>
        <dbReference type="ChEBI" id="CHEBI:29105"/>
    </ligand>
</feature>
<sequence length="577" mass="64952">MSEAASEAVNRNIEETEKQTVDWSERVLPSGSEPPFEGAEPSSSRAENDDDNASESDWKPQRSGAFHALVQMLRDGGDPYQLARMIGLDFSRDENPMRVIQHLLAAFAEEKRERQRKLSLEEIVELIQKSKNIMILTGAGISVSCGIPDFRSKNGLYAKLAVDFPELPDPQSMFCLQFFKGDQRPFFRFAKEIYPGSFQPSPSHKFIAELEKRGKLLRNFTQNIDGLEQEAGIQNVIQCHGHFHTATCLDPNCKARYKSSDIKEEIFAQRIPRCKKLRTKKRLIPRPKEKSEIPTVLTKEESFETYEDECGSVIKPDIVFFGESLPKHFHKAMVDEKDKADLLIVMGSSLKVGPVNEIPDALDSSVPAILINRESLRYASEFDGELLGNCDDIVAVLANKLGWSDFGGSGGAAEVSEVTREELEKISKEEDKEENKEFEEGVPPEKRRKIEENSAENDKDEAKPVVSHQSRRPRVEVPKGVFCQLESGYQTVFHGHELLPDGYESSSSEESDEENEEEEDGFNGYEDIPESERKKDTENQENGEAISGPSGGNVIATEEKLKEEIAEESEEKREQPL</sequence>
<dbReference type="InterPro" id="IPR050134">
    <property type="entry name" value="NAD-dep_sirtuin_deacylases"/>
</dbReference>
<keyword evidence="3 6" id="KW-0479">Metal-binding</keyword>
<feature type="region of interest" description="Disordered" evidence="7">
    <location>
        <begin position="494"/>
        <end position="577"/>
    </location>
</feature>
<feature type="domain" description="Deacetylase sirtuin-type" evidence="8">
    <location>
        <begin position="113"/>
        <end position="404"/>
    </location>
</feature>
<dbReference type="InterPro" id="IPR029035">
    <property type="entry name" value="DHS-like_NAD/FAD-binding_dom"/>
</dbReference>
<accession>A0ABN7SVK0</accession>
<evidence type="ECO:0000256" key="7">
    <source>
        <dbReference type="SAM" id="MobiDB-lite"/>
    </source>
</evidence>
<protein>
    <submittedName>
        <fullName evidence="9">Oidioi.mRNA.OKI2018_I69.chr1.g1657.t1.cds</fullName>
    </submittedName>
</protein>
<evidence type="ECO:0000256" key="6">
    <source>
        <dbReference type="PROSITE-ProRule" id="PRU00236"/>
    </source>
</evidence>
<dbReference type="EMBL" id="OU015566">
    <property type="protein sequence ID" value="CAG5104905.1"/>
    <property type="molecule type" value="Genomic_DNA"/>
</dbReference>
<feature type="compositionally biased region" description="Basic and acidic residues" evidence="7">
    <location>
        <begin position="417"/>
        <end position="463"/>
    </location>
</feature>
<dbReference type="Pfam" id="PF02146">
    <property type="entry name" value="SIR2"/>
    <property type="match status" value="1"/>
</dbReference>
<dbReference type="PANTHER" id="PTHR11085:SF9">
    <property type="entry name" value="NAD-DEPENDENT PROTEIN DEACETYLASE SIRTUIN-1"/>
    <property type="match status" value="1"/>
</dbReference>
<feature type="compositionally biased region" description="Basic and acidic residues" evidence="7">
    <location>
        <begin position="12"/>
        <end position="25"/>
    </location>
</feature>
<dbReference type="InterPro" id="IPR026590">
    <property type="entry name" value="Ssirtuin_cat_dom"/>
</dbReference>
<evidence type="ECO:0000256" key="1">
    <source>
        <dbReference type="ARBA" id="ARBA00001947"/>
    </source>
</evidence>
<dbReference type="Proteomes" id="UP001158576">
    <property type="component" value="Chromosome 1"/>
</dbReference>
<dbReference type="InterPro" id="IPR003000">
    <property type="entry name" value="Sirtuin"/>
</dbReference>
<keyword evidence="5" id="KW-0520">NAD</keyword>
<reference evidence="9 10" key="1">
    <citation type="submission" date="2021-04" db="EMBL/GenBank/DDBJ databases">
        <authorList>
            <person name="Bliznina A."/>
        </authorList>
    </citation>
    <scope>NUCLEOTIDE SEQUENCE [LARGE SCALE GENOMIC DNA]</scope>
</reference>
<name>A0ABN7SVK0_OIKDI</name>
<feature type="compositionally biased region" description="Basic and acidic residues" evidence="7">
    <location>
        <begin position="557"/>
        <end position="577"/>
    </location>
</feature>
<keyword evidence="10" id="KW-1185">Reference proteome</keyword>
<dbReference type="PANTHER" id="PTHR11085">
    <property type="entry name" value="NAD-DEPENDENT PROTEIN DEACYLASE SIRTUIN-5, MITOCHONDRIAL-RELATED"/>
    <property type="match status" value="1"/>
</dbReference>
<feature type="binding site" evidence="6">
    <location>
        <position position="248"/>
    </location>
    <ligand>
        <name>Zn(2+)</name>
        <dbReference type="ChEBI" id="CHEBI:29105"/>
    </ligand>
</feature>
<evidence type="ECO:0000256" key="2">
    <source>
        <dbReference type="ARBA" id="ARBA00022679"/>
    </source>
</evidence>
<dbReference type="Gene3D" id="3.30.1600.10">
    <property type="entry name" value="SIR2/SIRT2 'Small Domain"/>
    <property type="match status" value="1"/>
</dbReference>
<dbReference type="InterPro" id="IPR026591">
    <property type="entry name" value="Sirtuin_cat_small_dom_sf"/>
</dbReference>
<keyword evidence="2" id="KW-0808">Transferase</keyword>
<evidence type="ECO:0000256" key="3">
    <source>
        <dbReference type="ARBA" id="ARBA00022723"/>
    </source>
</evidence>
<proteinExistence type="predicted"/>
<evidence type="ECO:0000256" key="4">
    <source>
        <dbReference type="ARBA" id="ARBA00022833"/>
    </source>
</evidence>
<dbReference type="PROSITE" id="PS50305">
    <property type="entry name" value="SIRTUIN"/>
    <property type="match status" value="1"/>
</dbReference>
<gene>
    <name evidence="9" type="ORF">OKIOD_LOCUS10422</name>
</gene>
<feature type="active site" description="Proton acceptor" evidence="6">
    <location>
        <position position="240"/>
    </location>
</feature>
<evidence type="ECO:0000259" key="8">
    <source>
        <dbReference type="PROSITE" id="PS50305"/>
    </source>
</evidence>
<feature type="region of interest" description="Disordered" evidence="7">
    <location>
        <begin position="1"/>
        <end position="61"/>
    </location>
</feature>
<keyword evidence="4 6" id="KW-0862">Zinc</keyword>
<feature type="compositionally biased region" description="Acidic residues" evidence="7">
    <location>
        <begin position="507"/>
        <end position="521"/>
    </location>
</feature>